<sequence length="73" mass="8080">MPPPFFSRVSLNSPPISPKRTLPPLTKPGTLALPSTIVGHGDRIDGNRSSPTKAKDGAFWPWTSRQRSQKDWL</sequence>
<accession>A0A9Q1EHV6</accession>
<comment type="caution">
    <text evidence="2">The sequence shown here is derived from an EMBL/GenBank/DDBJ whole genome shotgun (WGS) entry which is preliminary data.</text>
</comment>
<dbReference type="Proteomes" id="UP001152622">
    <property type="component" value="Chromosome 17"/>
</dbReference>
<protein>
    <submittedName>
        <fullName evidence="2">Uncharacterized protein</fullName>
    </submittedName>
</protein>
<dbReference type="EMBL" id="JAINUF010000017">
    <property type="protein sequence ID" value="KAJ8339086.1"/>
    <property type="molecule type" value="Genomic_DNA"/>
</dbReference>
<feature type="region of interest" description="Disordered" evidence="1">
    <location>
        <begin position="1"/>
        <end position="73"/>
    </location>
</feature>
<dbReference type="AlphaFoldDB" id="A0A9Q1EHV6"/>
<gene>
    <name evidence="2" type="ORF">SKAU_G00358720</name>
</gene>
<reference evidence="2" key="1">
    <citation type="journal article" date="2023" name="Science">
        <title>Genome structures resolve the early diversification of teleost fishes.</title>
        <authorList>
            <person name="Parey E."/>
            <person name="Louis A."/>
            <person name="Montfort J."/>
            <person name="Bouchez O."/>
            <person name="Roques C."/>
            <person name="Iampietro C."/>
            <person name="Lluch J."/>
            <person name="Castinel A."/>
            <person name="Donnadieu C."/>
            <person name="Desvignes T."/>
            <person name="Floi Bucao C."/>
            <person name="Jouanno E."/>
            <person name="Wen M."/>
            <person name="Mejri S."/>
            <person name="Dirks R."/>
            <person name="Jansen H."/>
            <person name="Henkel C."/>
            <person name="Chen W.J."/>
            <person name="Zahm M."/>
            <person name="Cabau C."/>
            <person name="Klopp C."/>
            <person name="Thompson A.W."/>
            <person name="Robinson-Rechavi M."/>
            <person name="Braasch I."/>
            <person name="Lecointre G."/>
            <person name="Bobe J."/>
            <person name="Postlethwait J.H."/>
            <person name="Berthelot C."/>
            <person name="Roest Crollius H."/>
            <person name="Guiguen Y."/>
        </authorList>
    </citation>
    <scope>NUCLEOTIDE SEQUENCE</scope>
    <source>
        <strain evidence="2">WJC10195</strain>
    </source>
</reference>
<organism evidence="2 3">
    <name type="scientific">Synaphobranchus kaupii</name>
    <name type="common">Kaup's arrowtooth eel</name>
    <dbReference type="NCBI Taxonomy" id="118154"/>
    <lineage>
        <taxon>Eukaryota</taxon>
        <taxon>Metazoa</taxon>
        <taxon>Chordata</taxon>
        <taxon>Craniata</taxon>
        <taxon>Vertebrata</taxon>
        <taxon>Euteleostomi</taxon>
        <taxon>Actinopterygii</taxon>
        <taxon>Neopterygii</taxon>
        <taxon>Teleostei</taxon>
        <taxon>Anguilliformes</taxon>
        <taxon>Synaphobranchidae</taxon>
        <taxon>Synaphobranchus</taxon>
    </lineage>
</organism>
<proteinExistence type="predicted"/>
<evidence type="ECO:0000313" key="2">
    <source>
        <dbReference type="EMBL" id="KAJ8339086.1"/>
    </source>
</evidence>
<keyword evidence="3" id="KW-1185">Reference proteome</keyword>
<evidence type="ECO:0000256" key="1">
    <source>
        <dbReference type="SAM" id="MobiDB-lite"/>
    </source>
</evidence>
<evidence type="ECO:0000313" key="3">
    <source>
        <dbReference type="Proteomes" id="UP001152622"/>
    </source>
</evidence>
<name>A0A9Q1EHV6_SYNKA</name>